<reference evidence="2 3" key="1">
    <citation type="submission" date="2023-10" db="EMBL/GenBank/DDBJ databases">
        <title>Chromosome-scale genome assembly provides insights into flower coloration mechanisms of Canna indica.</title>
        <authorList>
            <person name="Li C."/>
        </authorList>
    </citation>
    <scope>NUCLEOTIDE SEQUENCE [LARGE SCALE GENOMIC DNA]</scope>
    <source>
        <tissue evidence="2">Flower</tissue>
    </source>
</reference>
<accession>A0AAQ3JUA0</accession>
<dbReference type="Proteomes" id="UP001327560">
    <property type="component" value="Chromosome 1"/>
</dbReference>
<evidence type="ECO:0000313" key="2">
    <source>
        <dbReference type="EMBL" id="WOK95488.1"/>
    </source>
</evidence>
<name>A0AAQ3JUA0_9LILI</name>
<organism evidence="2 3">
    <name type="scientific">Canna indica</name>
    <name type="common">Indian-shot</name>
    <dbReference type="NCBI Taxonomy" id="4628"/>
    <lineage>
        <taxon>Eukaryota</taxon>
        <taxon>Viridiplantae</taxon>
        <taxon>Streptophyta</taxon>
        <taxon>Embryophyta</taxon>
        <taxon>Tracheophyta</taxon>
        <taxon>Spermatophyta</taxon>
        <taxon>Magnoliopsida</taxon>
        <taxon>Liliopsida</taxon>
        <taxon>Zingiberales</taxon>
        <taxon>Cannaceae</taxon>
        <taxon>Canna</taxon>
    </lineage>
</organism>
<gene>
    <name evidence="2" type="ORF">Cni_G04195</name>
</gene>
<proteinExistence type="predicted"/>
<dbReference type="EMBL" id="CP136890">
    <property type="protein sequence ID" value="WOK95488.1"/>
    <property type="molecule type" value="Genomic_DNA"/>
</dbReference>
<protein>
    <submittedName>
        <fullName evidence="2">Uncharacterized protein</fullName>
    </submittedName>
</protein>
<dbReference type="AlphaFoldDB" id="A0AAQ3JUA0"/>
<feature type="region of interest" description="Disordered" evidence="1">
    <location>
        <begin position="183"/>
        <end position="205"/>
    </location>
</feature>
<evidence type="ECO:0000313" key="3">
    <source>
        <dbReference type="Proteomes" id="UP001327560"/>
    </source>
</evidence>
<keyword evidence="3" id="KW-1185">Reference proteome</keyword>
<sequence>MLREKQVKRHGLGHTHEGALPPIMMNLAHEFSQRPAFTSSVDLHSLENEAYRSMMRPKSSKRARLEKSSRRARLGDLGLKSTPLFGTRHTGQPYFTQASNITMEAQMHIMQQQHRREMEEMDRRHRQQVRKMERRYQEFVAQMQGQFNYLHQAMLHGIQNLADSIRLSWSQCSSLLQTQNFAPTRDIAAGGGRDTEGSTEEDDDE</sequence>
<evidence type="ECO:0000256" key="1">
    <source>
        <dbReference type="SAM" id="MobiDB-lite"/>
    </source>
</evidence>